<dbReference type="RefSeq" id="WP_196149002.1">
    <property type="nucleotide sequence ID" value="NZ_JADMLG010000003.1"/>
</dbReference>
<keyword evidence="12" id="KW-1185">Reference proteome</keyword>
<dbReference type="PROSITE" id="PS50109">
    <property type="entry name" value="HIS_KIN"/>
    <property type="match status" value="1"/>
</dbReference>
<evidence type="ECO:0000256" key="4">
    <source>
        <dbReference type="ARBA" id="ARBA00022679"/>
    </source>
</evidence>
<name>A0A931I8M2_9NOCA</name>
<dbReference type="SUPFAM" id="SSF55874">
    <property type="entry name" value="ATPase domain of HSP90 chaperone/DNA topoisomerase II/histidine kinase"/>
    <property type="match status" value="1"/>
</dbReference>
<keyword evidence="6" id="KW-0418">Kinase</keyword>
<dbReference type="Proteomes" id="UP000655751">
    <property type="component" value="Unassembled WGS sequence"/>
</dbReference>
<sequence length="787" mass="85296">MLSRVVGKDARAVRRWRTPRARSVRTRVLAIALVPCAAMLGSGAITVWILTNEARATHGWSVYLDKQVDPLATFVTAVQQERLNSLFAMNGDQQAIAGLDAQRAATDASLAALGAMGVAMLELNPQAVARSTPEFVQLAAKTPVIRRSVDIGQADPQAVDDFYRTLAGTVGPGLEDLARFTPDAPTAAEEMTAAAMVEVAELHARAAATAAAATMAGTPLRPDERRVIIELVGAYRHQLAAVRVRLTDDGRARLDRLTRSANWHTATTAEDTLAERGVISVPNAEWLAAERAVDNELIGLFRDHALYANTMATAAAERSLERTIWAGIGVAVTAIGAFVLALLLANRLVGRLRSLRARTLELANETLPSIIERLHDGQVVDVVAETAILDSTDDEIGEVAAAFSTAQRTAMTAAASEARTREGFNKVFLDIAHRSQVVVRRQLDILDVAEAQQDNPEHLELLFQLDHLATRARRNAENLLILGGGQPGRRWRDPVALEQVVRSAVSETHDLSRVSAIRLPHAEVLGAVVADLIHLLAELIDNAVLFSPPQSLVSIYGSVVGRGVVVEVEDQGLGIRFEERERLNELLREPQEFQELALAGRRHLGLFVVSRLARQHAISVNLQESAYGGTKAVVLIPSAQLAVGSVGPQDDWDAAPRVRTRGALEPTMPRPPEQTPHLSGRIPPELPQWPADEHAGTDGTAPPLSAQIAAGPRQGQRAPLPRRNKLTHLAPELRDEDGPSTLEWEPPDQRRPAAEVQRSMRSFQMGTRRARTSPPDPNQPSMDGHDA</sequence>
<accession>A0A931I8M2</accession>
<dbReference type="Pfam" id="PF02518">
    <property type="entry name" value="HATPase_c"/>
    <property type="match status" value="1"/>
</dbReference>
<dbReference type="InterPro" id="IPR013587">
    <property type="entry name" value="Nitrate/nitrite_sensing"/>
</dbReference>
<comment type="caution">
    <text evidence="11">The sequence shown here is derived from an EMBL/GenBank/DDBJ whole genome shotgun (WGS) entry which is preliminary data.</text>
</comment>
<keyword evidence="3" id="KW-0597">Phosphoprotein</keyword>
<evidence type="ECO:0000256" key="2">
    <source>
        <dbReference type="ARBA" id="ARBA00012438"/>
    </source>
</evidence>
<dbReference type="EC" id="2.7.13.3" evidence="2"/>
<dbReference type="SMART" id="SM00387">
    <property type="entry name" value="HATPase_c"/>
    <property type="match status" value="1"/>
</dbReference>
<gene>
    <name evidence="11" type="ORF">IT779_10330</name>
</gene>
<evidence type="ECO:0000259" key="10">
    <source>
        <dbReference type="PROSITE" id="PS50109"/>
    </source>
</evidence>
<keyword evidence="7 9" id="KW-1133">Transmembrane helix</keyword>
<dbReference type="InterPro" id="IPR036890">
    <property type="entry name" value="HATPase_C_sf"/>
</dbReference>
<dbReference type="Gene3D" id="3.30.565.10">
    <property type="entry name" value="Histidine kinase-like ATPase, C-terminal domain"/>
    <property type="match status" value="1"/>
</dbReference>
<dbReference type="AlphaFoldDB" id="A0A931I8M2"/>
<evidence type="ECO:0000256" key="5">
    <source>
        <dbReference type="ARBA" id="ARBA00022692"/>
    </source>
</evidence>
<dbReference type="GO" id="GO:0005886">
    <property type="term" value="C:plasma membrane"/>
    <property type="evidence" value="ECO:0007669"/>
    <property type="project" value="TreeGrafter"/>
</dbReference>
<protein>
    <recommendedName>
        <fullName evidence="2">histidine kinase</fullName>
        <ecNumber evidence="2">2.7.13.3</ecNumber>
    </recommendedName>
</protein>
<reference evidence="11" key="1">
    <citation type="submission" date="2020-11" db="EMBL/GenBank/DDBJ databases">
        <title>Nocardia NEAU-351.nov., a novel actinomycete isolated from the cow dung.</title>
        <authorList>
            <person name="Zhang X."/>
        </authorList>
    </citation>
    <scope>NUCLEOTIDE SEQUENCE</scope>
    <source>
        <strain evidence="11">NEAU-351</strain>
    </source>
</reference>
<keyword evidence="9" id="KW-0472">Membrane</keyword>
<evidence type="ECO:0000256" key="8">
    <source>
        <dbReference type="SAM" id="MobiDB-lite"/>
    </source>
</evidence>
<evidence type="ECO:0000256" key="7">
    <source>
        <dbReference type="ARBA" id="ARBA00022989"/>
    </source>
</evidence>
<keyword evidence="4" id="KW-0808">Transferase</keyword>
<dbReference type="PANTHER" id="PTHR45436">
    <property type="entry name" value="SENSOR HISTIDINE KINASE YKOH"/>
    <property type="match status" value="1"/>
</dbReference>
<dbReference type="EMBL" id="JADMLG010000003">
    <property type="protein sequence ID" value="MBH0776679.1"/>
    <property type="molecule type" value="Genomic_DNA"/>
</dbReference>
<dbReference type="InterPro" id="IPR003594">
    <property type="entry name" value="HATPase_dom"/>
</dbReference>
<dbReference type="InterPro" id="IPR005467">
    <property type="entry name" value="His_kinase_dom"/>
</dbReference>
<evidence type="ECO:0000256" key="3">
    <source>
        <dbReference type="ARBA" id="ARBA00022553"/>
    </source>
</evidence>
<evidence type="ECO:0000256" key="9">
    <source>
        <dbReference type="SAM" id="Phobius"/>
    </source>
</evidence>
<organism evidence="11 12">
    <name type="scientific">Nocardia bovistercoris</name>
    <dbReference type="NCBI Taxonomy" id="2785916"/>
    <lineage>
        <taxon>Bacteria</taxon>
        <taxon>Bacillati</taxon>
        <taxon>Actinomycetota</taxon>
        <taxon>Actinomycetes</taxon>
        <taxon>Mycobacteriales</taxon>
        <taxon>Nocardiaceae</taxon>
        <taxon>Nocardia</taxon>
    </lineage>
</organism>
<dbReference type="InterPro" id="IPR050428">
    <property type="entry name" value="TCS_sensor_his_kinase"/>
</dbReference>
<feature type="region of interest" description="Disordered" evidence="8">
    <location>
        <begin position="660"/>
        <end position="787"/>
    </location>
</feature>
<evidence type="ECO:0000313" key="12">
    <source>
        <dbReference type="Proteomes" id="UP000655751"/>
    </source>
</evidence>
<proteinExistence type="predicted"/>
<feature type="domain" description="Histidine kinase" evidence="10">
    <location>
        <begin position="532"/>
        <end position="640"/>
    </location>
</feature>
<feature type="transmembrane region" description="Helical" evidence="9">
    <location>
        <begin position="324"/>
        <end position="345"/>
    </location>
</feature>
<dbReference type="GO" id="GO:0000160">
    <property type="term" value="P:phosphorelay signal transduction system"/>
    <property type="evidence" value="ECO:0007669"/>
    <property type="project" value="TreeGrafter"/>
</dbReference>
<dbReference type="Pfam" id="PF08376">
    <property type="entry name" value="NIT"/>
    <property type="match status" value="1"/>
</dbReference>
<dbReference type="PANTHER" id="PTHR45436:SF5">
    <property type="entry name" value="SENSOR HISTIDINE KINASE TRCS"/>
    <property type="match status" value="1"/>
</dbReference>
<comment type="catalytic activity">
    <reaction evidence="1">
        <text>ATP + protein L-histidine = ADP + protein N-phospho-L-histidine.</text>
        <dbReference type="EC" id="2.7.13.3"/>
    </reaction>
</comment>
<dbReference type="GO" id="GO:0004673">
    <property type="term" value="F:protein histidine kinase activity"/>
    <property type="evidence" value="ECO:0007669"/>
    <property type="project" value="UniProtKB-EC"/>
</dbReference>
<evidence type="ECO:0000256" key="6">
    <source>
        <dbReference type="ARBA" id="ARBA00022777"/>
    </source>
</evidence>
<evidence type="ECO:0000313" key="11">
    <source>
        <dbReference type="EMBL" id="MBH0776679.1"/>
    </source>
</evidence>
<evidence type="ECO:0000256" key="1">
    <source>
        <dbReference type="ARBA" id="ARBA00000085"/>
    </source>
</evidence>
<keyword evidence="5 9" id="KW-0812">Transmembrane</keyword>